<protein>
    <submittedName>
        <fullName evidence="2">Uncharacterized protein</fullName>
    </submittedName>
</protein>
<dbReference type="GO" id="GO:0071897">
    <property type="term" value="P:DNA biosynthetic process"/>
    <property type="evidence" value="ECO:0007669"/>
    <property type="project" value="UniProtKB-ARBA"/>
</dbReference>
<organism evidence="2 3">
    <name type="scientific">Trichogramma kaykai</name>
    <dbReference type="NCBI Taxonomy" id="54128"/>
    <lineage>
        <taxon>Eukaryota</taxon>
        <taxon>Metazoa</taxon>
        <taxon>Ecdysozoa</taxon>
        <taxon>Arthropoda</taxon>
        <taxon>Hexapoda</taxon>
        <taxon>Insecta</taxon>
        <taxon>Pterygota</taxon>
        <taxon>Neoptera</taxon>
        <taxon>Endopterygota</taxon>
        <taxon>Hymenoptera</taxon>
        <taxon>Apocrita</taxon>
        <taxon>Proctotrupomorpha</taxon>
        <taxon>Chalcidoidea</taxon>
        <taxon>Trichogrammatidae</taxon>
        <taxon>Trichogramma</taxon>
    </lineage>
</organism>
<dbReference type="PANTHER" id="PTHR31511:SF12">
    <property type="entry name" value="RHO TERMINATION FACTOR N-TERMINAL DOMAIN-CONTAINING PROTEIN"/>
    <property type="match status" value="1"/>
</dbReference>
<feature type="region of interest" description="Disordered" evidence="1">
    <location>
        <begin position="144"/>
        <end position="222"/>
    </location>
</feature>
<dbReference type="Proteomes" id="UP001627154">
    <property type="component" value="Unassembled WGS sequence"/>
</dbReference>
<feature type="compositionally biased region" description="Acidic residues" evidence="1">
    <location>
        <begin position="144"/>
        <end position="163"/>
    </location>
</feature>
<proteinExistence type="predicted"/>
<sequence>MKKHHEMFDTSDYKDGNRFDIKLNNKKVLGIMKDEGNGKIMKEFIGIRAKAYYCLYENSEEVKKAKGVKKSVAKNTITGDDYRSCLLENEIIQRHQYGIRSRMHILRTERVDKIALSPYDDKRYIIPGETATLPWGHYRIPCEEEGEQEGEGEEEEGEEEAVDEQNVKKRASNECRPPAVKRMRLEGEGGPIVAAPLDENTHPTLENFQTEEEGNDVHGGEQ</sequence>
<evidence type="ECO:0000313" key="3">
    <source>
        <dbReference type="Proteomes" id="UP001627154"/>
    </source>
</evidence>
<dbReference type="EMBL" id="JBJJXI010000117">
    <property type="protein sequence ID" value="KAL3390385.1"/>
    <property type="molecule type" value="Genomic_DNA"/>
</dbReference>
<dbReference type="SUPFAM" id="SSF56672">
    <property type="entry name" value="DNA/RNA polymerases"/>
    <property type="match status" value="1"/>
</dbReference>
<reference evidence="2 3" key="1">
    <citation type="journal article" date="2024" name="bioRxiv">
        <title>A reference genome for Trichogramma kaykai: A tiny desert-dwelling parasitoid wasp with competing sex-ratio distorters.</title>
        <authorList>
            <person name="Culotta J."/>
            <person name="Lindsey A.R."/>
        </authorList>
    </citation>
    <scope>NUCLEOTIDE SEQUENCE [LARGE SCALE GENOMIC DNA]</scope>
    <source>
        <strain evidence="2 3">KSX58</strain>
    </source>
</reference>
<dbReference type="AlphaFoldDB" id="A0ABD2WBC5"/>
<dbReference type="InterPro" id="IPR043502">
    <property type="entry name" value="DNA/RNA_pol_sf"/>
</dbReference>
<comment type="caution">
    <text evidence="2">The sequence shown here is derived from an EMBL/GenBank/DDBJ whole genome shotgun (WGS) entry which is preliminary data.</text>
</comment>
<gene>
    <name evidence="2" type="ORF">TKK_014555</name>
</gene>
<dbReference type="PANTHER" id="PTHR31511">
    <property type="entry name" value="PROTEIN CBG23764"/>
    <property type="match status" value="1"/>
</dbReference>
<evidence type="ECO:0000256" key="1">
    <source>
        <dbReference type="SAM" id="MobiDB-lite"/>
    </source>
</evidence>
<evidence type="ECO:0000313" key="2">
    <source>
        <dbReference type="EMBL" id="KAL3390385.1"/>
    </source>
</evidence>
<name>A0ABD2WBC5_9HYME</name>
<accession>A0ABD2WBC5</accession>
<keyword evidence="3" id="KW-1185">Reference proteome</keyword>